<dbReference type="InterPro" id="IPR022653">
    <property type="entry name" value="De-COase2_pyr-phos_BS"/>
</dbReference>
<feature type="binding site" evidence="6">
    <location>
        <position position="413"/>
    </location>
    <ligand>
        <name>pyridoxal 5'-phosphate</name>
        <dbReference type="ChEBI" id="CHEBI:597326"/>
    </ligand>
</feature>
<dbReference type="Proteomes" id="UP000285376">
    <property type="component" value="Unassembled WGS sequence"/>
</dbReference>
<dbReference type="InterPro" id="IPR022644">
    <property type="entry name" value="De-COase2_N"/>
</dbReference>
<dbReference type="SUPFAM" id="SSF50621">
    <property type="entry name" value="Alanine racemase C-terminal domain-like"/>
    <property type="match status" value="1"/>
</dbReference>
<feature type="binding site" evidence="6">
    <location>
        <position position="384"/>
    </location>
    <ligand>
        <name>substrate</name>
    </ligand>
</feature>
<feature type="binding site" evidence="6">
    <location>
        <position position="356"/>
    </location>
    <ligand>
        <name>substrate</name>
    </ligand>
</feature>
<comment type="similarity">
    <text evidence="6">Belongs to the Orn/Lys/Arg decarboxylase class-II family. LysA subfamily.</text>
</comment>
<feature type="binding site" evidence="6">
    <location>
        <position position="266"/>
    </location>
    <ligand>
        <name>pyridoxal 5'-phosphate</name>
        <dbReference type="ChEBI" id="CHEBI:597326"/>
    </ligand>
</feature>
<keyword evidence="4 6" id="KW-0457">Lysine biosynthesis</keyword>
<dbReference type="CDD" id="cd06828">
    <property type="entry name" value="PLPDE_III_DapDC"/>
    <property type="match status" value="1"/>
</dbReference>
<evidence type="ECO:0000256" key="1">
    <source>
        <dbReference type="ARBA" id="ARBA00001933"/>
    </source>
</evidence>
<name>A0A417ZB87_9MICO</name>
<dbReference type="Pfam" id="PF02784">
    <property type="entry name" value="Orn_Arg_deC_N"/>
    <property type="match status" value="1"/>
</dbReference>
<evidence type="ECO:0000256" key="5">
    <source>
        <dbReference type="ARBA" id="ARBA00023239"/>
    </source>
</evidence>
<feature type="domain" description="Orn/DAP/Arg decarboxylase 2 N-terminal" evidence="10">
    <location>
        <begin position="53"/>
        <end position="314"/>
    </location>
</feature>
<dbReference type="PROSITE" id="PS00878">
    <property type="entry name" value="ODR_DC_2_1"/>
    <property type="match status" value="1"/>
</dbReference>
<dbReference type="PANTHER" id="PTHR43727:SF2">
    <property type="entry name" value="GROUP IV DECARBOXYLASE"/>
    <property type="match status" value="1"/>
</dbReference>
<protein>
    <recommendedName>
        <fullName evidence="6 7">Diaminopimelate decarboxylase</fullName>
        <shortName evidence="6">DAP decarboxylase</shortName>
        <shortName evidence="6">DAPDC</shortName>
        <ecNumber evidence="6 7">4.1.1.20</ecNumber>
    </recommendedName>
</protein>
<dbReference type="InterPro" id="IPR022657">
    <property type="entry name" value="De-COase2_CS"/>
</dbReference>
<evidence type="ECO:0000256" key="3">
    <source>
        <dbReference type="ARBA" id="ARBA00022898"/>
    </source>
</evidence>
<comment type="function">
    <text evidence="6">Specifically catalyzes the decarboxylation of meso-diaminopimelate (meso-DAP) to L-lysine.</text>
</comment>
<dbReference type="NCBIfam" id="TIGR01048">
    <property type="entry name" value="lysA"/>
    <property type="match status" value="1"/>
</dbReference>
<keyword evidence="6" id="KW-0028">Amino-acid biosynthesis</keyword>
<comment type="catalytic activity">
    <reaction evidence="6 9">
        <text>meso-2,6-diaminopimelate + H(+) = L-lysine + CO2</text>
        <dbReference type="Rhea" id="RHEA:15101"/>
        <dbReference type="ChEBI" id="CHEBI:15378"/>
        <dbReference type="ChEBI" id="CHEBI:16526"/>
        <dbReference type="ChEBI" id="CHEBI:32551"/>
        <dbReference type="ChEBI" id="CHEBI:57791"/>
        <dbReference type="EC" id="4.1.1.20"/>
    </reaction>
</comment>
<feature type="binding site" evidence="6">
    <location>
        <position position="413"/>
    </location>
    <ligand>
        <name>substrate</name>
    </ligand>
</feature>
<feature type="modified residue" description="N6-(pyridoxal phosphate)lysine" evidence="6 8">
    <location>
        <position position="84"/>
    </location>
</feature>
<comment type="pathway">
    <text evidence="6 9">Amino-acid biosynthesis; L-lysine biosynthesis via DAP pathway; L-lysine from DL-2,6-diaminopimelate: step 1/1.</text>
</comment>
<sequence length="455" mass="48429">MSSVPNAPTGPLEEIVWPRTARRGDDGVISIAGIAATELADRFGTPAYVIDEDDVRRRARAYREAFSQAFGDIGTMADVYYAGKAFLTSHIARWVVEEGLRLDVCSGGELAIARKAEVPGEAIGMHGNNKSLEEIDAALAYGVGRIVIDSFEEIERVAVAAAKHDLRAPVMLRVKLGVEAHTHEFIATAHEDQKFGFSLADGQVADAVGRVLAHPELELLGFHSHIGSQIFESDGFEEAATRLVALQLDVARTHGVELPELDLGGGFGIAYLPSDTPLEPADMAQQLARIVKTACDDAGVAVPRVSIEPGRSIIGPGGVTLYRVGTVKPVQATDDLVRSYVSVDGGMGDNARPALYAADYHAALANRGGADDLVATRIVGKHCESGDIVVRDINFPADVADGDLVAVAATGAYCRALASQYNHVPRPPVVAVKDGDARVLLRRETIDDLLALEEE</sequence>
<dbReference type="HAMAP" id="MF_02120">
    <property type="entry name" value="LysA"/>
    <property type="match status" value="1"/>
</dbReference>
<evidence type="ECO:0000259" key="10">
    <source>
        <dbReference type="Pfam" id="PF02784"/>
    </source>
</evidence>
<feature type="binding site" evidence="6">
    <location>
        <position position="311"/>
    </location>
    <ligand>
        <name>substrate</name>
    </ligand>
</feature>
<dbReference type="InterPro" id="IPR000183">
    <property type="entry name" value="Orn/DAP/Arg_de-COase"/>
</dbReference>
<dbReference type="AlphaFoldDB" id="A0A417ZB87"/>
<dbReference type="GO" id="GO:0030170">
    <property type="term" value="F:pyridoxal phosphate binding"/>
    <property type="evidence" value="ECO:0007669"/>
    <property type="project" value="UniProtKB-UniRule"/>
</dbReference>
<accession>A0A417ZB87</accession>
<dbReference type="InterPro" id="IPR002986">
    <property type="entry name" value="DAP_deCOOHase_LysA"/>
</dbReference>
<dbReference type="EMBL" id="QWLM01000001">
    <property type="protein sequence ID" value="RHW47918.1"/>
    <property type="molecule type" value="Genomic_DNA"/>
</dbReference>
<gene>
    <name evidence="6 11" type="primary">lysA</name>
    <name evidence="11" type="ORF">D1832_00195</name>
</gene>
<comment type="cofactor">
    <cofactor evidence="1 6 8 9">
        <name>pyridoxal 5'-phosphate</name>
        <dbReference type="ChEBI" id="CHEBI:597326"/>
    </cofactor>
</comment>
<evidence type="ECO:0000256" key="7">
    <source>
        <dbReference type="NCBIfam" id="TIGR01048"/>
    </source>
</evidence>
<dbReference type="InterPro" id="IPR029066">
    <property type="entry name" value="PLP-binding_barrel"/>
</dbReference>
<keyword evidence="3 6" id="KW-0663">Pyridoxal phosphate</keyword>
<evidence type="ECO:0000256" key="8">
    <source>
        <dbReference type="PIRSR" id="PIRSR600183-50"/>
    </source>
</evidence>
<keyword evidence="2 6" id="KW-0210">Decarboxylase</keyword>
<dbReference type="GO" id="GO:0008836">
    <property type="term" value="F:diaminopimelate decarboxylase activity"/>
    <property type="evidence" value="ECO:0007669"/>
    <property type="project" value="UniProtKB-UniRule"/>
</dbReference>
<keyword evidence="5 6" id="KW-0456">Lyase</keyword>
<evidence type="ECO:0000256" key="6">
    <source>
        <dbReference type="HAMAP-Rule" id="MF_02120"/>
    </source>
</evidence>
<proteinExistence type="inferred from homology"/>
<dbReference type="PANTHER" id="PTHR43727">
    <property type="entry name" value="DIAMINOPIMELATE DECARBOXYLASE"/>
    <property type="match status" value="1"/>
</dbReference>
<evidence type="ECO:0000256" key="9">
    <source>
        <dbReference type="RuleBase" id="RU003738"/>
    </source>
</evidence>
<comment type="subunit">
    <text evidence="6">Homodimer.</text>
</comment>
<feature type="active site" description="Proton donor" evidence="8">
    <location>
        <position position="383"/>
    </location>
</feature>
<feature type="binding site" evidence="6">
    <location>
        <position position="352"/>
    </location>
    <ligand>
        <name>substrate</name>
    </ligand>
</feature>
<organism evidence="11 12">
    <name type="scientific">Dermacoccus abyssi</name>
    <dbReference type="NCBI Taxonomy" id="322596"/>
    <lineage>
        <taxon>Bacteria</taxon>
        <taxon>Bacillati</taxon>
        <taxon>Actinomycetota</taxon>
        <taxon>Actinomycetes</taxon>
        <taxon>Micrococcales</taxon>
        <taxon>Dermacoccaceae</taxon>
        <taxon>Dermacoccus</taxon>
    </lineage>
</organism>
<dbReference type="UniPathway" id="UPA00034">
    <property type="reaction ID" value="UER00027"/>
</dbReference>
<dbReference type="Gene3D" id="2.40.37.10">
    <property type="entry name" value="Lyase, Ornithine Decarboxylase, Chain A, domain 1"/>
    <property type="match status" value="1"/>
</dbReference>
<dbReference type="PROSITE" id="PS00879">
    <property type="entry name" value="ODR_DC_2_2"/>
    <property type="match status" value="1"/>
</dbReference>
<evidence type="ECO:0000313" key="11">
    <source>
        <dbReference type="EMBL" id="RHW47918.1"/>
    </source>
</evidence>
<evidence type="ECO:0000313" key="12">
    <source>
        <dbReference type="Proteomes" id="UP000285376"/>
    </source>
</evidence>
<dbReference type="EC" id="4.1.1.20" evidence="6 7"/>
<evidence type="ECO:0000256" key="2">
    <source>
        <dbReference type="ARBA" id="ARBA00022793"/>
    </source>
</evidence>
<dbReference type="InterPro" id="IPR009006">
    <property type="entry name" value="Ala_racemase/Decarboxylase_C"/>
</dbReference>
<evidence type="ECO:0000256" key="4">
    <source>
        <dbReference type="ARBA" id="ARBA00023154"/>
    </source>
</evidence>
<dbReference type="GO" id="GO:0009089">
    <property type="term" value="P:lysine biosynthetic process via diaminopimelate"/>
    <property type="evidence" value="ECO:0007669"/>
    <property type="project" value="UniProtKB-UniRule"/>
</dbReference>
<dbReference type="PRINTS" id="PR01181">
    <property type="entry name" value="DAPDCRBXLASE"/>
</dbReference>
<dbReference type="FunFam" id="3.20.20.10:FF:000003">
    <property type="entry name" value="Diaminopimelate decarboxylase"/>
    <property type="match status" value="1"/>
</dbReference>
<dbReference type="Gene3D" id="3.20.20.10">
    <property type="entry name" value="Alanine racemase"/>
    <property type="match status" value="1"/>
</dbReference>
<comment type="caution">
    <text evidence="11">The sequence shown here is derived from an EMBL/GenBank/DDBJ whole genome shotgun (WGS) entry which is preliminary data.</text>
</comment>
<dbReference type="RefSeq" id="WP_118912121.1">
    <property type="nucleotide sequence ID" value="NZ_CBCRVH010000001.1"/>
</dbReference>
<dbReference type="PRINTS" id="PR01179">
    <property type="entry name" value="ODADCRBXLASE"/>
</dbReference>
<reference evidence="11 12" key="1">
    <citation type="submission" date="2018-08" db="EMBL/GenBank/DDBJ databases">
        <title>Whole genome sequence analysis of Dermacoccus abyssi bacteria isolated from Deep Mariana trench Micromonospora spp reveals genes involved in the environmental adaptation and production of secondary metabolites.</title>
        <authorList>
            <person name="Abdel-Mageed W.M."/>
            <person name="Lehri B."/>
            <person name="Nouioui I."/>
            <person name="Goodfellow I."/>
            <person name="Jaspars M."/>
            <person name="Karlyshev A."/>
        </authorList>
    </citation>
    <scope>NUCLEOTIDE SEQUENCE [LARGE SCALE GENOMIC DNA]</scope>
    <source>
        <strain evidence="11 12">MT1.1</strain>
    </source>
</reference>
<dbReference type="SUPFAM" id="SSF51419">
    <property type="entry name" value="PLP-binding barrel"/>
    <property type="match status" value="1"/>
</dbReference>
<feature type="binding site" evidence="6">
    <location>
        <begin position="308"/>
        <end position="311"/>
    </location>
    <ligand>
        <name>pyridoxal 5'-phosphate</name>
        <dbReference type="ChEBI" id="CHEBI:597326"/>
    </ligand>
</feature>